<keyword evidence="2" id="KW-1185">Reference proteome</keyword>
<dbReference type="EMBL" id="JAFBMS010000249">
    <property type="protein sequence ID" value="KAG9332247.1"/>
    <property type="molecule type" value="Genomic_DNA"/>
</dbReference>
<evidence type="ECO:0000313" key="1">
    <source>
        <dbReference type="EMBL" id="KAG9332247.1"/>
    </source>
</evidence>
<evidence type="ECO:0000313" key="2">
    <source>
        <dbReference type="Proteomes" id="UP000824540"/>
    </source>
</evidence>
<proteinExistence type="predicted"/>
<reference evidence="1" key="1">
    <citation type="thesis" date="2021" institute="BYU ScholarsArchive" country="Provo, UT, USA">
        <title>Applications of and Algorithms for Genome Assembly and Genomic Analyses with an Emphasis on Marine Teleosts.</title>
        <authorList>
            <person name="Pickett B.D."/>
        </authorList>
    </citation>
    <scope>NUCLEOTIDE SEQUENCE</scope>
    <source>
        <strain evidence="1">HI-2016</strain>
    </source>
</reference>
<gene>
    <name evidence="1" type="ORF">JZ751_015538</name>
</gene>
<dbReference type="OrthoDB" id="10685022at2759"/>
<comment type="caution">
    <text evidence="1">The sequence shown here is derived from an EMBL/GenBank/DDBJ whole genome shotgun (WGS) entry which is preliminary data.</text>
</comment>
<organism evidence="1 2">
    <name type="scientific">Albula glossodonta</name>
    <name type="common">roundjaw bonefish</name>
    <dbReference type="NCBI Taxonomy" id="121402"/>
    <lineage>
        <taxon>Eukaryota</taxon>
        <taxon>Metazoa</taxon>
        <taxon>Chordata</taxon>
        <taxon>Craniata</taxon>
        <taxon>Vertebrata</taxon>
        <taxon>Euteleostomi</taxon>
        <taxon>Actinopterygii</taxon>
        <taxon>Neopterygii</taxon>
        <taxon>Teleostei</taxon>
        <taxon>Albuliformes</taxon>
        <taxon>Albulidae</taxon>
        <taxon>Albula</taxon>
    </lineage>
</organism>
<dbReference type="Proteomes" id="UP000824540">
    <property type="component" value="Unassembled WGS sequence"/>
</dbReference>
<dbReference type="AlphaFoldDB" id="A0A8T2N6X3"/>
<accession>A0A8T2N6X3</accession>
<name>A0A8T2N6X3_9TELE</name>
<sequence length="242" mass="25677">MPLWASQTLCDCCRGPQCDSHSSFAASQCSLCLLHSAGVGMLAGNYLANRMCLYITTSATPAWYLSNLCAHLTCVVSHNLCAHLCAISVWKFSAAKPGSPLKQPAVCICEPSEAVGTTSPWSLRFGHGGGGRGSRMPFGQCDPVNVAKHSRTDGFLQDQLQSAPYPSHSVITGSEYALLPDGSEYAPLRNGSEYAPLPDGREYAPLPDGREYAPLPNASEYAPLPDVTTLSSPLGQRICPAA</sequence>
<protein>
    <submittedName>
        <fullName evidence="1">Uncharacterized protein</fullName>
    </submittedName>
</protein>